<protein>
    <submittedName>
        <fullName evidence="2">Uncharacterized protein</fullName>
    </submittedName>
</protein>
<dbReference type="Proteomes" id="UP000188320">
    <property type="component" value="Unassembled WGS sequence"/>
</dbReference>
<dbReference type="GO" id="GO:0005634">
    <property type="term" value="C:nucleus"/>
    <property type="evidence" value="ECO:0007669"/>
    <property type="project" value="TreeGrafter"/>
</dbReference>
<dbReference type="AlphaFoldDB" id="A0A1R1PSA0"/>
<sequence>MFGVRYLVGFKTDLTGVGVYRLDKTSINNNESEADNRFTQMFTPVWDKNLVENGEVLSRDFLLFVSGGKRILVASTKMTRESPRKTQCDLPGTVFLEDITFFVLDLENGKPDGGLMDAMEIGWNLFDDDQLVQILPQQPEEEKTKKVARLKRKRNARTAFGEEESPGMTTGTETEANPRPILRRRLRVEVTTLDGSDPVSYILHHNNVSMTPFCPLALALLYQLINCSY</sequence>
<dbReference type="PANTHER" id="PTHR13374:SF3">
    <property type="entry name" value="DET1 HOMOLOG"/>
    <property type="match status" value="1"/>
</dbReference>
<name>A0A1R1PSA0_ZANCU</name>
<gene>
    <name evidence="2" type="ORF">AX774_g2621</name>
</gene>
<comment type="caution">
    <text evidence="2">The sequence shown here is derived from an EMBL/GenBank/DDBJ whole genome shotgun (WGS) entry which is preliminary data.</text>
</comment>
<feature type="region of interest" description="Disordered" evidence="1">
    <location>
        <begin position="156"/>
        <end position="181"/>
    </location>
</feature>
<keyword evidence="3" id="KW-1185">Reference proteome</keyword>
<dbReference type="GO" id="GO:0016567">
    <property type="term" value="P:protein ubiquitination"/>
    <property type="evidence" value="ECO:0007669"/>
    <property type="project" value="TreeGrafter"/>
</dbReference>
<reference evidence="3" key="1">
    <citation type="submission" date="2017-01" db="EMBL/GenBank/DDBJ databases">
        <authorList>
            <person name="Wang Y."/>
            <person name="White M."/>
            <person name="Kvist S."/>
            <person name="Moncalvo J.-M."/>
        </authorList>
    </citation>
    <scope>NUCLEOTIDE SEQUENCE [LARGE SCALE GENOMIC DNA]</scope>
    <source>
        <strain evidence="3">COL-18-3</strain>
    </source>
</reference>
<dbReference type="GO" id="GO:1990756">
    <property type="term" value="F:ubiquitin-like ligase-substrate adaptor activity"/>
    <property type="evidence" value="ECO:0007669"/>
    <property type="project" value="TreeGrafter"/>
</dbReference>
<dbReference type="GO" id="GO:0031461">
    <property type="term" value="C:cullin-RING ubiquitin ligase complex"/>
    <property type="evidence" value="ECO:0007669"/>
    <property type="project" value="TreeGrafter"/>
</dbReference>
<accession>A0A1R1PSA0</accession>
<dbReference type="EMBL" id="LSSK01000296">
    <property type="protein sequence ID" value="OMH83866.1"/>
    <property type="molecule type" value="Genomic_DNA"/>
</dbReference>
<dbReference type="GO" id="GO:0032436">
    <property type="term" value="P:positive regulation of proteasomal ubiquitin-dependent protein catabolic process"/>
    <property type="evidence" value="ECO:0007669"/>
    <property type="project" value="TreeGrafter"/>
</dbReference>
<evidence type="ECO:0000313" key="2">
    <source>
        <dbReference type="EMBL" id="OMH83866.1"/>
    </source>
</evidence>
<dbReference type="InterPro" id="IPR019138">
    <property type="entry name" value="De-etiolated_protein_1_Det1"/>
</dbReference>
<organism evidence="2 3">
    <name type="scientific">Zancudomyces culisetae</name>
    <name type="common">Gut fungus</name>
    <name type="synonym">Smittium culisetae</name>
    <dbReference type="NCBI Taxonomy" id="1213189"/>
    <lineage>
        <taxon>Eukaryota</taxon>
        <taxon>Fungi</taxon>
        <taxon>Fungi incertae sedis</taxon>
        <taxon>Zoopagomycota</taxon>
        <taxon>Kickxellomycotina</taxon>
        <taxon>Harpellomycetes</taxon>
        <taxon>Harpellales</taxon>
        <taxon>Legeriomycetaceae</taxon>
        <taxon>Zancudomyces</taxon>
    </lineage>
</organism>
<evidence type="ECO:0000256" key="1">
    <source>
        <dbReference type="SAM" id="MobiDB-lite"/>
    </source>
</evidence>
<evidence type="ECO:0000313" key="3">
    <source>
        <dbReference type="Proteomes" id="UP000188320"/>
    </source>
</evidence>
<dbReference type="PANTHER" id="PTHR13374">
    <property type="entry name" value="DET1 HOMOLOG DE-ETIOLATED-1 HOMOLOG"/>
    <property type="match status" value="1"/>
</dbReference>
<dbReference type="GO" id="GO:0031625">
    <property type="term" value="F:ubiquitin protein ligase binding"/>
    <property type="evidence" value="ECO:0007669"/>
    <property type="project" value="TreeGrafter"/>
</dbReference>
<dbReference type="OrthoDB" id="18339at2759"/>
<proteinExistence type="predicted"/>